<evidence type="ECO:0000313" key="2">
    <source>
        <dbReference type="EMBL" id="KAJ8793034.1"/>
    </source>
</evidence>
<keyword evidence="3" id="KW-1185">Reference proteome</keyword>
<feature type="compositionally biased region" description="Low complexity" evidence="1">
    <location>
        <begin position="59"/>
        <end position="68"/>
    </location>
</feature>
<dbReference type="AlphaFoldDB" id="A0AB34HNG6"/>
<sequence length="147" mass="15039">MPPLPVTGAAARCAAVRYALARWPWTRQAGAASERPAGAMDVETAEEQGGPAPPPGAPCGPCSAGAPAFGGRREPKKYAVTDDYQLSKQVLGLGVNGKVLECFHRRTGQKCALKAGVVGASQGLLVGKADAHCTCGQEAADGLQMSH</sequence>
<comment type="caution">
    <text evidence="2">The sequence shown here is derived from an EMBL/GenBank/DDBJ whole genome shotgun (WGS) entry which is preliminary data.</text>
</comment>
<name>A0AB34HNG6_ESCRO</name>
<organism evidence="2 3">
    <name type="scientific">Eschrichtius robustus</name>
    <name type="common">California gray whale</name>
    <name type="synonym">Eschrichtius gibbosus</name>
    <dbReference type="NCBI Taxonomy" id="9764"/>
    <lineage>
        <taxon>Eukaryota</taxon>
        <taxon>Metazoa</taxon>
        <taxon>Chordata</taxon>
        <taxon>Craniata</taxon>
        <taxon>Vertebrata</taxon>
        <taxon>Euteleostomi</taxon>
        <taxon>Mammalia</taxon>
        <taxon>Eutheria</taxon>
        <taxon>Laurasiatheria</taxon>
        <taxon>Artiodactyla</taxon>
        <taxon>Whippomorpha</taxon>
        <taxon>Cetacea</taxon>
        <taxon>Mysticeti</taxon>
        <taxon>Eschrichtiidae</taxon>
        <taxon>Eschrichtius</taxon>
    </lineage>
</organism>
<evidence type="ECO:0000256" key="1">
    <source>
        <dbReference type="SAM" id="MobiDB-lite"/>
    </source>
</evidence>
<evidence type="ECO:0000313" key="3">
    <source>
        <dbReference type="Proteomes" id="UP001159641"/>
    </source>
</evidence>
<dbReference type="EMBL" id="JAIQCJ010001046">
    <property type="protein sequence ID" value="KAJ8793034.1"/>
    <property type="molecule type" value="Genomic_DNA"/>
</dbReference>
<dbReference type="Gene3D" id="3.30.200.20">
    <property type="entry name" value="Phosphorylase Kinase, domain 1"/>
    <property type="match status" value="1"/>
</dbReference>
<accession>A0AB34HNG6</accession>
<proteinExistence type="predicted"/>
<gene>
    <name evidence="2" type="ORF">J1605_003873</name>
</gene>
<protein>
    <submittedName>
        <fullName evidence="2">Uncharacterized protein</fullName>
    </submittedName>
</protein>
<reference evidence="2 3" key="1">
    <citation type="submission" date="2022-11" db="EMBL/GenBank/DDBJ databases">
        <title>Whole genome sequence of Eschrichtius robustus ER-17-0199.</title>
        <authorList>
            <person name="Bruniche-Olsen A."/>
            <person name="Black A.N."/>
            <person name="Fields C.J."/>
            <person name="Walden K."/>
            <person name="Dewoody J.A."/>
        </authorList>
    </citation>
    <scope>NUCLEOTIDE SEQUENCE [LARGE SCALE GENOMIC DNA]</scope>
    <source>
        <strain evidence="2">ER-17-0199</strain>
        <tissue evidence="2">Blubber</tissue>
    </source>
</reference>
<feature type="region of interest" description="Disordered" evidence="1">
    <location>
        <begin position="31"/>
        <end position="68"/>
    </location>
</feature>
<dbReference type="Proteomes" id="UP001159641">
    <property type="component" value="Unassembled WGS sequence"/>
</dbReference>